<proteinExistence type="predicted"/>
<dbReference type="EMBL" id="JANRMS010000152">
    <property type="protein sequence ID" value="KAJ3545408.1"/>
    <property type="molecule type" value="Genomic_DNA"/>
</dbReference>
<protein>
    <submittedName>
        <fullName evidence="1">Uncharacterized protein</fullName>
    </submittedName>
</protein>
<reference evidence="1" key="1">
    <citation type="submission" date="2022-08" db="EMBL/GenBank/DDBJ databases">
        <title>Genome Sequence of Fusarium decemcellulare.</title>
        <authorList>
            <person name="Buettner E."/>
        </authorList>
    </citation>
    <scope>NUCLEOTIDE SEQUENCE</scope>
    <source>
        <strain evidence="1">Babe19</strain>
    </source>
</reference>
<sequence>MRCSIPLVAALAASATAAAVKERAEKLYTLEIGPGETVEVTEDEKFQMIDDHIHFFDITEWKDHSPAQAARLAAVTESYPDKVYFKSNVGKIIKKVSKKNIEKQLKKYSSFHNRYFNSAYGVEAAEWLYKEVQKVIKKSGHPLASSRLIQHTAWSQPSIIVSIPGKVRLKTVVTGSHLDSVISGDRGAGRAPGADDNGSASIMLLNLLGAFLEDSRIAQGDHLNTVEFHWYSAEETGLLGSQDIFNDYSRLGIEVEAMLNQDMVGYKGRDGLERFGLITDNTNAAQNEFLKILIDEYADISYEESTCGYACSDHASATRNGYPSSFLFETPFGNHNPYIHTPNDTVAHVDFDHVIQHAKVTAGFVYELAHRNFTANKTHQYISDVPGKAQALAVRGRAMSNLGGHGPAVIAVLVTETGISGIFIGLRWYTRRVLKGSLGVDDYFLALTWLFVLTYTILYVVACLAGFGEHLDNLDPPNIRRSTFIFLVAQCIASVSMGLSKAAVCLFLLRLVIQSCILSAVLAAAVFTQCTPVQSLWDNRVAPESCPIKLTTLAVVVCAWSVAMDFALAIFPWHCIWPLNMSKKEKLSICFSLSLGVFAGVCGIVRTVGLDKLDDPDILYASAEPVMWTSSETCLTILCVTIPSLRPLFRRVFYGYVDGSSNKRSYAQQGSRSGRFRPNEGYQLDTVVRGNMERLRDESDSNTRDEVDNRSDTSILNKPAGVIQKVQHFSVSYATKQ</sequence>
<evidence type="ECO:0000313" key="1">
    <source>
        <dbReference type="EMBL" id="KAJ3545408.1"/>
    </source>
</evidence>
<gene>
    <name evidence="1" type="ORF">NM208_g2519</name>
</gene>
<evidence type="ECO:0000313" key="2">
    <source>
        <dbReference type="Proteomes" id="UP001148629"/>
    </source>
</evidence>
<name>A0ACC1SSP4_9HYPO</name>
<accession>A0ACC1SSP4</accession>
<organism evidence="1 2">
    <name type="scientific">Fusarium decemcellulare</name>
    <dbReference type="NCBI Taxonomy" id="57161"/>
    <lineage>
        <taxon>Eukaryota</taxon>
        <taxon>Fungi</taxon>
        <taxon>Dikarya</taxon>
        <taxon>Ascomycota</taxon>
        <taxon>Pezizomycotina</taxon>
        <taxon>Sordariomycetes</taxon>
        <taxon>Hypocreomycetidae</taxon>
        <taxon>Hypocreales</taxon>
        <taxon>Nectriaceae</taxon>
        <taxon>Fusarium</taxon>
        <taxon>Fusarium decemcellulare species complex</taxon>
    </lineage>
</organism>
<keyword evidence="2" id="KW-1185">Reference proteome</keyword>
<comment type="caution">
    <text evidence="1">The sequence shown here is derived from an EMBL/GenBank/DDBJ whole genome shotgun (WGS) entry which is preliminary data.</text>
</comment>
<dbReference type="Proteomes" id="UP001148629">
    <property type="component" value="Unassembled WGS sequence"/>
</dbReference>